<feature type="coiled-coil region" evidence="1">
    <location>
        <begin position="217"/>
        <end position="244"/>
    </location>
</feature>
<proteinExistence type="predicted"/>
<evidence type="ECO:0000313" key="4">
    <source>
        <dbReference type="EMBL" id="CAD8443192.1"/>
    </source>
</evidence>
<reference evidence="4" key="1">
    <citation type="submission" date="2021-01" db="EMBL/GenBank/DDBJ databases">
        <authorList>
            <person name="Corre E."/>
            <person name="Pelletier E."/>
            <person name="Niang G."/>
            <person name="Scheremetjew M."/>
            <person name="Finn R."/>
            <person name="Kale V."/>
            <person name="Holt S."/>
            <person name="Cochrane G."/>
            <person name="Meng A."/>
            <person name="Brown T."/>
            <person name="Cohen L."/>
        </authorList>
    </citation>
    <scope>NUCLEOTIDE SEQUENCE</scope>
    <source>
        <strain evidence="4">CCAC1681</strain>
    </source>
</reference>
<dbReference type="InterPro" id="IPR021836">
    <property type="entry name" value="DUF3429"/>
</dbReference>
<evidence type="ECO:0000256" key="2">
    <source>
        <dbReference type="SAM" id="MobiDB-lite"/>
    </source>
</evidence>
<organism evidence="4">
    <name type="scientific">Micromonas pusilla</name>
    <name type="common">Picoplanktonic green alga</name>
    <name type="synonym">Chromulina pusilla</name>
    <dbReference type="NCBI Taxonomy" id="38833"/>
    <lineage>
        <taxon>Eukaryota</taxon>
        <taxon>Viridiplantae</taxon>
        <taxon>Chlorophyta</taxon>
        <taxon>Mamiellophyceae</taxon>
        <taxon>Mamiellales</taxon>
        <taxon>Mamiellaceae</taxon>
        <taxon>Micromonas</taxon>
    </lineage>
</organism>
<keyword evidence="1" id="KW-0175">Coiled coil</keyword>
<feature type="transmembrane region" description="Helical" evidence="3">
    <location>
        <begin position="29"/>
        <end position="54"/>
    </location>
</feature>
<feature type="transmembrane region" description="Helical" evidence="3">
    <location>
        <begin position="170"/>
        <end position="190"/>
    </location>
</feature>
<dbReference type="PANTHER" id="PTHR15887:SF1">
    <property type="entry name" value="TRANSMEMBRANE PROTEIN 69"/>
    <property type="match status" value="1"/>
</dbReference>
<dbReference type="PANTHER" id="PTHR15887">
    <property type="entry name" value="TRANSMEMBRANE PROTEIN 69"/>
    <property type="match status" value="1"/>
</dbReference>
<keyword evidence="3" id="KW-0812">Transmembrane</keyword>
<dbReference type="AlphaFoldDB" id="A0A7S0D4D1"/>
<evidence type="ECO:0000256" key="3">
    <source>
        <dbReference type="SAM" id="Phobius"/>
    </source>
</evidence>
<keyword evidence="3" id="KW-0472">Membrane</keyword>
<dbReference type="EMBL" id="HBEN01009380">
    <property type="protein sequence ID" value="CAD8443192.1"/>
    <property type="molecule type" value="Transcribed_RNA"/>
</dbReference>
<dbReference type="Pfam" id="PF11911">
    <property type="entry name" value="DUF3429"/>
    <property type="match status" value="1"/>
</dbReference>
<feature type="compositionally biased region" description="Low complexity" evidence="2">
    <location>
        <begin position="316"/>
        <end position="333"/>
    </location>
</feature>
<gene>
    <name evidence="4" type="ORF">MSP1401_LOCUS7781</name>
</gene>
<sequence length="341" mass="35294">MHQPPVSSSPRFHPEHLAEAPAGFMNVPVALGLAGAIPFVALAAPLAPALGGYVPKSVFPVERRAEAQASYGATIVSFLGGMHWGFAGAGFARAGAVAGAGASAAAKEALLLAGPVRFAWSVVPSLLAWPALMCATPYSLVAVAAALSTTLAADAAFAAKRLMPRWLMPLRFGLTGVAVAGLLASVPSALEAHEQERRAAAQVTKMRADAPATRKALVAKEKALADATERNQAARAESSALRSRLEAREAAFEKKEAELRMAAGACRAETKVAEARCETLAAETKAANARAERFEQELSAAKEETRRLLRLKNDADAQTTASAAAEKNASSSSGTATTEPS</sequence>
<feature type="region of interest" description="Disordered" evidence="2">
    <location>
        <begin position="309"/>
        <end position="341"/>
    </location>
</feature>
<name>A0A7S0D4D1_MICPS</name>
<protein>
    <submittedName>
        <fullName evidence="4">Uncharacterized protein</fullName>
    </submittedName>
</protein>
<evidence type="ECO:0000256" key="1">
    <source>
        <dbReference type="SAM" id="Coils"/>
    </source>
</evidence>
<keyword evidence="3" id="KW-1133">Transmembrane helix</keyword>
<accession>A0A7S0D4D1</accession>